<dbReference type="OrthoDB" id="194358at2759"/>
<evidence type="ECO:0000313" key="6">
    <source>
        <dbReference type="EMBL" id="CAL4796868.1"/>
    </source>
</evidence>
<dbReference type="EMBL" id="CAMXCT020004557">
    <property type="protein sequence ID" value="CAL1162931.1"/>
    <property type="molecule type" value="Genomic_DNA"/>
</dbReference>
<feature type="repeat" description="ANK" evidence="3">
    <location>
        <begin position="184"/>
        <end position="216"/>
    </location>
</feature>
<proteinExistence type="predicted"/>
<dbReference type="Gene3D" id="1.25.40.20">
    <property type="entry name" value="Ankyrin repeat-containing domain"/>
    <property type="match status" value="3"/>
</dbReference>
<feature type="repeat" description="ANK" evidence="3">
    <location>
        <begin position="103"/>
        <end position="135"/>
    </location>
</feature>
<accession>A0A9P1DH65</accession>
<dbReference type="AlphaFoldDB" id="A0A9P1DH65"/>
<dbReference type="EMBL" id="CAMXCT030004557">
    <property type="protein sequence ID" value="CAL4796868.1"/>
    <property type="molecule type" value="Genomic_DNA"/>
</dbReference>
<protein>
    <submittedName>
        <fullName evidence="6">Ankyrin repeat domain-containing protein 29</fullName>
    </submittedName>
</protein>
<evidence type="ECO:0000313" key="7">
    <source>
        <dbReference type="Proteomes" id="UP001152797"/>
    </source>
</evidence>
<dbReference type="PROSITE" id="PS50088">
    <property type="entry name" value="ANK_REPEAT"/>
    <property type="match status" value="4"/>
</dbReference>
<evidence type="ECO:0000256" key="3">
    <source>
        <dbReference type="PROSITE-ProRule" id="PRU00023"/>
    </source>
</evidence>
<dbReference type="PANTHER" id="PTHR24198">
    <property type="entry name" value="ANKYRIN REPEAT AND PROTEIN KINASE DOMAIN-CONTAINING PROTEIN"/>
    <property type="match status" value="1"/>
</dbReference>
<evidence type="ECO:0000256" key="1">
    <source>
        <dbReference type="ARBA" id="ARBA00022737"/>
    </source>
</evidence>
<reference evidence="5" key="2">
    <citation type="submission" date="2024-04" db="EMBL/GenBank/DDBJ databases">
        <authorList>
            <person name="Chen Y."/>
            <person name="Shah S."/>
            <person name="Dougan E. K."/>
            <person name="Thang M."/>
            <person name="Chan C."/>
        </authorList>
    </citation>
    <scope>NUCLEOTIDE SEQUENCE [LARGE SCALE GENOMIC DNA]</scope>
</reference>
<dbReference type="Proteomes" id="UP001152797">
    <property type="component" value="Unassembled WGS sequence"/>
</dbReference>
<dbReference type="InterPro" id="IPR002110">
    <property type="entry name" value="Ankyrin_rpt"/>
</dbReference>
<feature type="repeat" description="ANK" evidence="3">
    <location>
        <begin position="315"/>
        <end position="347"/>
    </location>
</feature>
<evidence type="ECO:0000313" key="4">
    <source>
        <dbReference type="EMBL" id="CAI4009556.1"/>
    </source>
</evidence>
<dbReference type="PROSITE" id="PS50297">
    <property type="entry name" value="ANK_REP_REGION"/>
    <property type="match status" value="2"/>
</dbReference>
<dbReference type="PANTHER" id="PTHR24198:SF194">
    <property type="entry name" value="INVERSIN-A"/>
    <property type="match status" value="1"/>
</dbReference>
<keyword evidence="7" id="KW-1185">Reference proteome</keyword>
<dbReference type="SUPFAM" id="SSF48403">
    <property type="entry name" value="Ankyrin repeat"/>
    <property type="match status" value="1"/>
</dbReference>
<feature type="repeat" description="ANK" evidence="3">
    <location>
        <begin position="217"/>
        <end position="249"/>
    </location>
</feature>
<dbReference type="Pfam" id="PF12796">
    <property type="entry name" value="Ank_2"/>
    <property type="match status" value="3"/>
</dbReference>
<evidence type="ECO:0000313" key="5">
    <source>
        <dbReference type="EMBL" id="CAL1162931.1"/>
    </source>
</evidence>
<keyword evidence="1" id="KW-0677">Repeat</keyword>
<reference evidence="4" key="1">
    <citation type="submission" date="2022-10" db="EMBL/GenBank/DDBJ databases">
        <authorList>
            <person name="Chen Y."/>
            <person name="Dougan E. K."/>
            <person name="Chan C."/>
            <person name="Rhodes N."/>
            <person name="Thang M."/>
        </authorList>
    </citation>
    <scope>NUCLEOTIDE SEQUENCE</scope>
</reference>
<evidence type="ECO:0000256" key="2">
    <source>
        <dbReference type="ARBA" id="ARBA00023043"/>
    </source>
</evidence>
<organism evidence="4">
    <name type="scientific">Cladocopium goreaui</name>
    <dbReference type="NCBI Taxonomy" id="2562237"/>
    <lineage>
        <taxon>Eukaryota</taxon>
        <taxon>Sar</taxon>
        <taxon>Alveolata</taxon>
        <taxon>Dinophyceae</taxon>
        <taxon>Suessiales</taxon>
        <taxon>Symbiodiniaceae</taxon>
        <taxon>Cladocopium</taxon>
    </lineage>
</organism>
<dbReference type="EMBL" id="CAMXCT010004557">
    <property type="protein sequence ID" value="CAI4009556.1"/>
    <property type="molecule type" value="Genomic_DNA"/>
</dbReference>
<name>A0A9P1DH65_9DINO</name>
<dbReference type="InterPro" id="IPR036770">
    <property type="entry name" value="Ankyrin_rpt-contain_sf"/>
</dbReference>
<gene>
    <name evidence="4" type="ORF">C1SCF055_LOCUS34908</name>
</gene>
<dbReference type="SMART" id="SM00248">
    <property type="entry name" value="ANK"/>
    <property type="match status" value="8"/>
</dbReference>
<keyword evidence="2 3" id="KW-0040">ANK repeat</keyword>
<sequence>MGLCSSKKSLKVVHPLDVVPDGPTAPAPAAGVAAVEPVAAPAPAAPAAVATPAPAVPKAVAKAKAKAKAKPTSLIKAIKVNDVTVVEEFLQAPDCNLEVLGMWDNTPLLAACMYGHSEVALKLLARGANVFAQNEHGATALHYSSVEGSREVTKAILDSASSEVEKLVNRGAAKVYNRHLDCYGERTPLAAAAESGFEDSVALLLAAGARLDEADGDGRTALWLAARHSRLGVAQVLLKHGADATHCDKEGSSVLGAATAGRCNDDLVLALLAVNGLDVNKTSGSPLFDVVKANKKSLAETLLTHGAAVNTPGPGGRTALHAACERGDEYLVQLLVRSRADTSIADAQGFTAFDLLRRRGLPDGKILAMFNLPAQSESDGGTGSAADG</sequence>
<comment type="caution">
    <text evidence="4">The sequence shown here is derived from an EMBL/GenBank/DDBJ whole genome shotgun (WGS) entry which is preliminary data.</text>
</comment>